<dbReference type="GO" id="GO:0006644">
    <property type="term" value="P:phospholipid metabolic process"/>
    <property type="evidence" value="ECO:0007669"/>
    <property type="project" value="InterPro"/>
</dbReference>
<organism evidence="2 3">
    <name type="scientific">Alteribacillus persepolensis</name>
    <dbReference type="NCBI Taxonomy" id="568899"/>
    <lineage>
        <taxon>Bacteria</taxon>
        <taxon>Bacillati</taxon>
        <taxon>Bacillota</taxon>
        <taxon>Bacilli</taxon>
        <taxon>Bacillales</taxon>
        <taxon>Bacillaceae</taxon>
        <taxon>Alteribacillus</taxon>
    </lineage>
</organism>
<dbReference type="OrthoDB" id="5125543at2"/>
<dbReference type="Proteomes" id="UP000199163">
    <property type="component" value="Unassembled WGS sequence"/>
</dbReference>
<dbReference type="Gene3D" id="1.20.90.10">
    <property type="entry name" value="Phospholipase A2 domain"/>
    <property type="match status" value="1"/>
</dbReference>
<dbReference type="GO" id="GO:0004623">
    <property type="term" value="F:phospholipase A2 activity"/>
    <property type="evidence" value="ECO:0007669"/>
    <property type="project" value="InterPro"/>
</dbReference>
<dbReference type="Pfam" id="PF08398">
    <property type="entry name" value="Phospholip_A2_4"/>
    <property type="match status" value="1"/>
</dbReference>
<dbReference type="InterPro" id="IPR013607">
    <property type="entry name" value="Phospholipase_A2-like"/>
</dbReference>
<dbReference type="STRING" id="568899.SAMN05192534_1449"/>
<accession>A0A1G8KAI2</accession>
<sequence>MDYRRKHYHDERRRFPGFCVFPGYNWCGPGCSGPGAPVNAVDAACKEHDECYRRHGGPSCYCDDMFIRTLYQLQNPYTQEGRHARFLYQYMRMQMFFMC</sequence>
<name>A0A1G8KAI2_9BACI</name>
<keyword evidence="3" id="KW-1185">Reference proteome</keyword>
<dbReference type="SUPFAM" id="SSF48619">
    <property type="entry name" value="Phospholipase A2, PLA2"/>
    <property type="match status" value="1"/>
</dbReference>
<feature type="domain" description="Phospholipase A2-like" evidence="1">
    <location>
        <begin position="20"/>
        <end position="54"/>
    </location>
</feature>
<proteinExistence type="predicted"/>
<reference evidence="2 3" key="1">
    <citation type="submission" date="2016-10" db="EMBL/GenBank/DDBJ databases">
        <authorList>
            <person name="de Groot N.N."/>
        </authorList>
    </citation>
    <scope>NUCLEOTIDE SEQUENCE [LARGE SCALE GENOMIC DNA]</scope>
    <source>
        <strain evidence="2 3">DSM 21632</strain>
    </source>
</reference>
<dbReference type="AlphaFoldDB" id="A0A1G8KAI2"/>
<dbReference type="EMBL" id="FNDK01000044">
    <property type="protein sequence ID" value="SDI40432.1"/>
    <property type="molecule type" value="Genomic_DNA"/>
</dbReference>
<protein>
    <submittedName>
        <fullName evidence="2">Coat protein VP1</fullName>
    </submittedName>
</protein>
<evidence type="ECO:0000259" key="1">
    <source>
        <dbReference type="Pfam" id="PF08398"/>
    </source>
</evidence>
<keyword evidence="2" id="KW-0167">Capsid protein</keyword>
<keyword evidence="2" id="KW-0946">Virion</keyword>
<dbReference type="RefSeq" id="WP_091276945.1">
    <property type="nucleotide sequence ID" value="NZ_FNDK01000044.1"/>
</dbReference>
<dbReference type="GO" id="GO:0050482">
    <property type="term" value="P:arachidonate secretion"/>
    <property type="evidence" value="ECO:0007669"/>
    <property type="project" value="InterPro"/>
</dbReference>
<evidence type="ECO:0000313" key="3">
    <source>
        <dbReference type="Proteomes" id="UP000199163"/>
    </source>
</evidence>
<dbReference type="InterPro" id="IPR036444">
    <property type="entry name" value="PLipase_A2_dom_sf"/>
</dbReference>
<evidence type="ECO:0000313" key="2">
    <source>
        <dbReference type="EMBL" id="SDI40432.1"/>
    </source>
</evidence>
<dbReference type="GO" id="GO:0005198">
    <property type="term" value="F:structural molecule activity"/>
    <property type="evidence" value="ECO:0007669"/>
    <property type="project" value="InterPro"/>
</dbReference>
<gene>
    <name evidence="2" type="ORF">SAMN05192534_1449</name>
</gene>